<dbReference type="PROSITE" id="PS00671">
    <property type="entry name" value="D_2_HYDROXYACID_DH_3"/>
    <property type="match status" value="1"/>
</dbReference>
<comment type="caution">
    <text evidence="5">The sequence shown here is derived from an EMBL/GenBank/DDBJ whole genome shotgun (WGS) entry which is preliminary data.</text>
</comment>
<dbReference type="OrthoDB" id="298012at2759"/>
<evidence type="ECO:0000256" key="1">
    <source>
        <dbReference type="ARBA" id="ARBA00005854"/>
    </source>
</evidence>
<dbReference type="Proteomes" id="UP000664859">
    <property type="component" value="Unassembled WGS sequence"/>
</dbReference>
<dbReference type="InterPro" id="IPR029753">
    <property type="entry name" value="D-isomer_DH_CS"/>
</dbReference>
<dbReference type="SUPFAM" id="SSF51735">
    <property type="entry name" value="NAD(P)-binding Rossmann-fold domains"/>
    <property type="match status" value="1"/>
</dbReference>
<dbReference type="InterPro" id="IPR050857">
    <property type="entry name" value="D-2-hydroxyacid_DH"/>
</dbReference>
<keyword evidence="3" id="KW-0520">NAD</keyword>
<dbReference type="PANTHER" id="PTHR42789:SF1">
    <property type="entry name" value="D-ISOMER SPECIFIC 2-HYDROXYACID DEHYDROGENASE FAMILY PROTEIN (AFU_ORTHOLOGUE AFUA_6G10090)"/>
    <property type="match status" value="1"/>
</dbReference>
<name>A0A835Z8T2_9STRA</name>
<dbReference type="Gene3D" id="3.40.50.720">
    <property type="entry name" value="NAD(P)-binding Rossmann-like Domain"/>
    <property type="match status" value="2"/>
</dbReference>
<dbReference type="AlphaFoldDB" id="A0A835Z8T2"/>
<keyword evidence="2" id="KW-0560">Oxidoreductase</keyword>
<dbReference type="Pfam" id="PF02826">
    <property type="entry name" value="2-Hacid_dh_C"/>
    <property type="match status" value="1"/>
</dbReference>
<dbReference type="GO" id="GO:0016491">
    <property type="term" value="F:oxidoreductase activity"/>
    <property type="evidence" value="ECO:0007669"/>
    <property type="project" value="UniProtKB-KW"/>
</dbReference>
<evidence type="ECO:0000256" key="2">
    <source>
        <dbReference type="ARBA" id="ARBA00023002"/>
    </source>
</evidence>
<dbReference type="GO" id="GO:0051287">
    <property type="term" value="F:NAD binding"/>
    <property type="evidence" value="ECO:0007669"/>
    <property type="project" value="InterPro"/>
</dbReference>
<evidence type="ECO:0000256" key="3">
    <source>
        <dbReference type="ARBA" id="ARBA00023027"/>
    </source>
</evidence>
<keyword evidence="6" id="KW-1185">Reference proteome</keyword>
<dbReference type="InterPro" id="IPR006140">
    <property type="entry name" value="D-isomer_DH_NAD-bd"/>
</dbReference>
<evidence type="ECO:0000313" key="6">
    <source>
        <dbReference type="Proteomes" id="UP000664859"/>
    </source>
</evidence>
<sequence length="109" mass="11172">MIGRDQLAKMKRTAVLINAARGGVVDETALLEALEGGRLGGAALDVFTNEGAPLDPIVQKLALHPRVVCTPHLGAATAEAGDLVMSEVCNAVKAVLDGQDPGECLVQGT</sequence>
<evidence type="ECO:0000259" key="4">
    <source>
        <dbReference type="Pfam" id="PF02826"/>
    </source>
</evidence>
<gene>
    <name evidence="5" type="ORF">JKP88DRAFT_232919</name>
</gene>
<protein>
    <submittedName>
        <fullName evidence="5">D-isomer specific 2-hydroxyacid dehydrogenase</fullName>
    </submittedName>
</protein>
<feature type="domain" description="D-isomer specific 2-hydroxyacid dehydrogenase NAD-binding" evidence="4">
    <location>
        <begin position="1"/>
        <end position="74"/>
    </location>
</feature>
<organism evidence="5 6">
    <name type="scientific">Tribonema minus</name>
    <dbReference type="NCBI Taxonomy" id="303371"/>
    <lineage>
        <taxon>Eukaryota</taxon>
        <taxon>Sar</taxon>
        <taxon>Stramenopiles</taxon>
        <taxon>Ochrophyta</taxon>
        <taxon>PX clade</taxon>
        <taxon>Xanthophyceae</taxon>
        <taxon>Tribonematales</taxon>
        <taxon>Tribonemataceae</taxon>
        <taxon>Tribonema</taxon>
    </lineage>
</organism>
<evidence type="ECO:0000313" key="5">
    <source>
        <dbReference type="EMBL" id="KAG5189842.1"/>
    </source>
</evidence>
<dbReference type="EMBL" id="JAFCMP010000044">
    <property type="protein sequence ID" value="KAG5189842.1"/>
    <property type="molecule type" value="Genomic_DNA"/>
</dbReference>
<dbReference type="InterPro" id="IPR036291">
    <property type="entry name" value="NAD(P)-bd_dom_sf"/>
</dbReference>
<accession>A0A835Z8T2</accession>
<proteinExistence type="inferred from homology"/>
<comment type="similarity">
    <text evidence="1">Belongs to the D-isomer specific 2-hydroxyacid dehydrogenase family.</text>
</comment>
<dbReference type="PANTHER" id="PTHR42789">
    <property type="entry name" value="D-ISOMER SPECIFIC 2-HYDROXYACID DEHYDROGENASE FAMILY PROTEIN (AFU_ORTHOLOGUE AFUA_6G10090)"/>
    <property type="match status" value="1"/>
</dbReference>
<reference evidence="5" key="1">
    <citation type="submission" date="2021-02" db="EMBL/GenBank/DDBJ databases">
        <title>First Annotated Genome of the Yellow-green Alga Tribonema minus.</title>
        <authorList>
            <person name="Mahan K.M."/>
        </authorList>
    </citation>
    <scope>NUCLEOTIDE SEQUENCE</scope>
    <source>
        <strain evidence="5">UTEX B ZZ1240</strain>
    </source>
</reference>